<dbReference type="KEGG" id="mas:Mahau_1947"/>
<comment type="cofactor">
    <cofactor evidence="1">
        <name>FMN</name>
        <dbReference type="ChEBI" id="CHEBI:58210"/>
    </cofactor>
</comment>
<dbReference type="RefSeq" id="WP_013781551.1">
    <property type="nucleotide sequence ID" value="NC_015520.1"/>
</dbReference>
<keyword evidence="4" id="KW-0285">Flavoprotein</keyword>
<reference evidence="12 13" key="2">
    <citation type="journal article" date="2011" name="Stand. Genomic Sci.">
        <title>Complete genome sequence of Mahella australiensis type strain (50-1 BON).</title>
        <authorList>
            <person name="Sikorski J."/>
            <person name="Teshima H."/>
            <person name="Nolan M."/>
            <person name="Lucas S."/>
            <person name="Hammon N."/>
            <person name="Deshpande S."/>
            <person name="Cheng J.F."/>
            <person name="Pitluck S."/>
            <person name="Liolios K."/>
            <person name="Pagani I."/>
            <person name="Ivanova N."/>
            <person name="Huntemann M."/>
            <person name="Mavromatis K."/>
            <person name="Ovchinikova G."/>
            <person name="Pati A."/>
            <person name="Tapia R."/>
            <person name="Han C."/>
            <person name="Goodwin L."/>
            <person name="Chen A."/>
            <person name="Palaniappan K."/>
            <person name="Land M."/>
            <person name="Hauser L."/>
            <person name="Ngatchou-Djao O.D."/>
            <person name="Rohde M."/>
            <person name="Pukall R."/>
            <person name="Spring S."/>
            <person name="Abt B."/>
            <person name="Goker M."/>
            <person name="Detter J.C."/>
            <person name="Woyke T."/>
            <person name="Bristow J."/>
            <person name="Markowitz V."/>
            <person name="Hugenholtz P."/>
            <person name="Eisen J.A."/>
            <person name="Kyrpides N.C."/>
            <person name="Klenk H.P."/>
            <person name="Lapidus A."/>
        </authorList>
    </citation>
    <scope>NUCLEOTIDE SEQUENCE [LARGE SCALE GENOMIC DNA]</scope>
    <source>
        <strain evidence="13">DSM 15567 / CIP 107919 / 50-1 BON</strain>
    </source>
</reference>
<dbReference type="SUPFAM" id="SSF51905">
    <property type="entry name" value="FAD/NAD(P)-binding domain"/>
    <property type="match status" value="1"/>
</dbReference>
<dbReference type="Gene3D" id="3.20.20.70">
    <property type="entry name" value="Aldolase class I"/>
    <property type="match status" value="1"/>
</dbReference>
<dbReference type="InterPro" id="IPR023753">
    <property type="entry name" value="FAD/NAD-binding_dom"/>
</dbReference>
<dbReference type="InterPro" id="IPR013785">
    <property type="entry name" value="Aldolase_TIM"/>
</dbReference>
<dbReference type="GO" id="GO:0051536">
    <property type="term" value="F:iron-sulfur cluster binding"/>
    <property type="evidence" value="ECO:0007669"/>
    <property type="project" value="UniProtKB-KW"/>
</dbReference>
<feature type="domain" description="FAD/NAD(P)-binding" evidence="11">
    <location>
        <begin position="381"/>
        <end position="609"/>
    </location>
</feature>
<comment type="similarity">
    <text evidence="3">In the N-terminal section; belongs to the NADH:flavin oxidoreductase/NADH oxidase family.</text>
</comment>
<accession>F4A1S3</accession>
<protein>
    <submittedName>
        <fullName evidence="12">NADH:flavin oxidoreductase/NADH oxidase</fullName>
    </submittedName>
</protein>
<name>F4A1S3_MAHA5</name>
<dbReference type="SUPFAM" id="SSF51395">
    <property type="entry name" value="FMN-linked oxidoreductases"/>
    <property type="match status" value="1"/>
</dbReference>
<dbReference type="CDD" id="cd02803">
    <property type="entry name" value="OYE_like_FMN_family"/>
    <property type="match status" value="1"/>
</dbReference>
<evidence type="ECO:0000256" key="3">
    <source>
        <dbReference type="ARBA" id="ARBA00011048"/>
    </source>
</evidence>
<evidence type="ECO:0000256" key="8">
    <source>
        <dbReference type="ARBA" id="ARBA00023004"/>
    </source>
</evidence>
<keyword evidence="5" id="KW-0288">FMN</keyword>
<evidence type="ECO:0000313" key="13">
    <source>
        <dbReference type="Proteomes" id="UP000008457"/>
    </source>
</evidence>
<dbReference type="STRING" id="697281.Mahau_1947"/>
<reference evidence="13" key="1">
    <citation type="submission" date="2010-11" db="EMBL/GenBank/DDBJ databases">
        <title>The complete genome of Mahella australiensis DSM 15567.</title>
        <authorList>
            <consortium name="US DOE Joint Genome Institute (JGI-PGF)"/>
            <person name="Lucas S."/>
            <person name="Copeland A."/>
            <person name="Lapidus A."/>
            <person name="Bruce D."/>
            <person name="Goodwin L."/>
            <person name="Pitluck S."/>
            <person name="Kyrpides N."/>
            <person name="Mavromatis K."/>
            <person name="Pagani I."/>
            <person name="Ivanova N."/>
            <person name="Teshima H."/>
            <person name="Brettin T."/>
            <person name="Detter J.C."/>
            <person name="Han C."/>
            <person name="Tapia R."/>
            <person name="Land M."/>
            <person name="Hauser L."/>
            <person name="Markowitz V."/>
            <person name="Cheng J.-F."/>
            <person name="Hugenholtz P."/>
            <person name="Woyke T."/>
            <person name="Wu D."/>
            <person name="Spring S."/>
            <person name="Pukall R."/>
            <person name="Steenblock K."/>
            <person name="Schneider S."/>
            <person name="Klenk H.-P."/>
            <person name="Eisen J.A."/>
        </authorList>
    </citation>
    <scope>NUCLEOTIDE SEQUENCE [LARGE SCALE GENOMIC DNA]</scope>
    <source>
        <strain evidence="13">DSM 15567 / CIP 107919 / 50-1 BON</strain>
    </source>
</reference>
<evidence type="ECO:0000256" key="1">
    <source>
        <dbReference type="ARBA" id="ARBA00001917"/>
    </source>
</evidence>
<keyword evidence="6" id="KW-0479">Metal-binding</keyword>
<proteinExistence type="inferred from homology"/>
<keyword evidence="8" id="KW-0408">Iron</keyword>
<keyword evidence="7" id="KW-0560">Oxidoreductase</keyword>
<dbReference type="Proteomes" id="UP000008457">
    <property type="component" value="Chromosome"/>
</dbReference>
<organism evidence="12 13">
    <name type="scientific">Mahella australiensis (strain DSM 15567 / CIP 107919 / 50-1 BON)</name>
    <dbReference type="NCBI Taxonomy" id="697281"/>
    <lineage>
        <taxon>Bacteria</taxon>
        <taxon>Bacillati</taxon>
        <taxon>Bacillota</taxon>
        <taxon>Clostridia</taxon>
        <taxon>Thermoanaerobacterales</taxon>
        <taxon>Thermoanaerobacterales Family IV. Incertae Sedis</taxon>
        <taxon>Mahella</taxon>
    </lineage>
</organism>
<dbReference type="GO" id="GO:0010181">
    <property type="term" value="F:FMN binding"/>
    <property type="evidence" value="ECO:0007669"/>
    <property type="project" value="InterPro"/>
</dbReference>
<keyword evidence="13" id="KW-1185">Reference proteome</keyword>
<dbReference type="PRINTS" id="PR00469">
    <property type="entry name" value="PNDRDTASEII"/>
</dbReference>
<dbReference type="eggNOG" id="COG0446">
    <property type="taxonomic scope" value="Bacteria"/>
</dbReference>
<dbReference type="OrthoDB" id="9772736at2"/>
<dbReference type="HOGENOM" id="CLU_012153_1_1_9"/>
<evidence type="ECO:0000256" key="9">
    <source>
        <dbReference type="ARBA" id="ARBA00023014"/>
    </source>
</evidence>
<evidence type="ECO:0000256" key="5">
    <source>
        <dbReference type="ARBA" id="ARBA00022643"/>
    </source>
</evidence>
<evidence type="ECO:0000256" key="4">
    <source>
        <dbReference type="ARBA" id="ARBA00022630"/>
    </source>
</evidence>
<feature type="domain" description="NADH:flavin oxidoreductase/NADH oxidase N-terminal" evidence="10">
    <location>
        <begin position="5"/>
        <end position="333"/>
    </location>
</feature>
<dbReference type="Gene3D" id="3.50.50.60">
    <property type="entry name" value="FAD/NAD(P)-binding domain"/>
    <property type="match status" value="1"/>
</dbReference>
<dbReference type="PRINTS" id="PR00368">
    <property type="entry name" value="FADPNR"/>
</dbReference>
<dbReference type="Pfam" id="PF07992">
    <property type="entry name" value="Pyr_redox_2"/>
    <property type="match status" value="1"/>
</dbReference>
<dbReference type="InterPro" id="IPR001155">
    <property type="entry name" value="OxRdtase_FMN_N"/>
</dbReference>
<keyword evidence="9" id="KW-0411">Iron-sulfur</keyword>
<dbReference type="GO" id="GO:0016491">
    <property type="term" value="F:oxidoreductase activity"/>
    <property type="evidence" value="ECO:0007669"/>
    <property type="project" value="UniProtKB-KW"/>
</dbReference>
<evidence type="ECO:0000313" key="12">
    <source>
        <dbReference type="EMBL" id="AEE97123.1"/>
    </source>
</evidence>
<dbReference type="EMBL" id="CP002360">
    <property type="protein sequence ID" value="AEE97123.1"/>
    <property type="molecule type" value="Genomic_DNA"/>
</dbReference>
<dbReference type="Gene3D" id="3.40.50.720">
    <property type="entry name" value="NAD(P)-binding Rossmann-like Domain"/>
    <property type="match status" value="1"/>
</dbReference>
<dbReference type="InterPro" id="IPR036188">
    <property type="entry name" value="FAD/NAD-bd_sf"/>
</dbReference>
<gene>
    <name evidence="12" type="ordered locus">Mahau_1947</name>
</gene>
<dbReference type="PANTHER" id="PTHR42917:SF2">
    <property type="entry name" value="2,4-DIENOYL-COA REDUCTASE [(2E)-ENOYL-COA-PRODUCING]"/>
    <property type="match status" value="1"/>
</dbReference>
<evidence type="ECO:0000259" key="10">
    <source>
        <dbReference type="Pfam" id="PF00724"/>
    </source>
</evidence>
<dbReference type="PANTHER" id="PTHR42917">
    <property type="entry name" value="2,4-DIENOYL-COA REDUCTASE"/>
    <property type="match status" value="1"/>
</dbReference>
<evidence type="ECO:0000259" key="11">
    <source>
        <dbReference type="Pfam" id="PF07992"/>
    </source>
</evidence>
<dbReference type="AlphaFoldDB" id="F4A1S3"/>
<sequence length="640" mass="68575">MLKNVFSSMHIGKMEVANRLVVPAMVMNFCNSDGTATEKFIAYHETKAKGGWGLIITEDYAVDPRGKGFTGIPGLWDDAQIEGHSELTERVHRYGSKIVAQIYHAGRQTNHFVIGMQPVAPSPIPCPANQEIPHELTVAEIHKIVEEFGDCALRARKAGFDGVEIHGAHGYLIAQFMSPYSNKRTDEYGGSLLNRVRFPLEIISNIRAKAGNDFPIIFRISGDEFVPGGRTIEDTKTIAVLLEHAGVNAIHVSAGVYASMQAIVPPAAVRHGWITDFAAEVKKVVSIPVITVGRINDPIMAETVITSGKADFVAMGRASLADPELPNKAAAGKFDDINYCIGCLQGCIGSLNRGNPGGCLVNPVTGRESELVIKPAEEKKKVFVAGGGPAGMEAAIVAAQRGHEVHLYEKSDRLGGQYAIGAIPPNKGEVDMFIVWQYNQLKKYGVNIHFNTELTVDIVEKEAPDAVVVATGGEPLVPNIPGKDRSNVVNANDVLLGKVNVGHKVIVIGGGMVGSETADHLSNHGKEVTIVEMLPEIAKDEEAAVRYFLMKDLEQNGVKIYVNAPVKEILDDGVIVEIDGAETEIGPADTIVMAVGARSVNTLIEQLEGKVPQVIAIGDAVKVCKALEAVEAGYRAGLAV</sequence>
<evidence type="ECO:0000256" key="2">
    <source>
        <dbReference type="ARBA" id="ARBA00001966"/>
    </source>
</evidence>
<dbReference type="eggNOG" id="COG1902">
    <property type="taxonomic scope" value="Bacteria"/>
</dbReference>
<evidence type="ECO:0000256" key="7">
    <source>
        <dbReference type="ARBA" id="ARBA00023002"/>
    </source>
</evidence>
<dbReference type="InterPro" id="IPR051793">
    <property type="entry name" value="NADH:flavin_oxidoreductase"/>
</dbReference>
<dbReference type="GO" id="GO:0046872">
    <property type="term" value="F:metal ion binding"/>
    <property type="evidence" value="ECO:0007669"/>
    <property type="project" value="UniProtKB-KW"/>
</dbReference>
<comment type="cofactor">
    <cofactor evidence="2">
        <name>[4Fe-4S] cluster</name>
        <dbReference type="ChEBI" id="CHEBI:49883"/>
    </cofactor>
</comment>
<dbReference type="Pfam" id="PF00724">
    <property type="entry name" value="Oxidored_FMN"/>
    <property type="match status" value="1"/>
</dbReference>
<evidence type="ECO:0000256" key="6">
    <source>
        <dbReference type="ARBA" id="ARBA00022723"/>
    </source>
</evidence>